<dbReference type="InParanoid" id="G4Q6D2"/>
<dbReference type="KEGG" id="ain:Acin_2226"/>
<dbReference type="STRING" id="568816.Acin_2226"/>
<gene>
    <name evidence="2" type="ordered locus">Acin_2226</name>
</gene>
<sequence>MVLAGLLGMPALWGEAASPKGKAPLPEAARTAAEGWSQKEAAKKGTAPVEGKTNQKNLSAPISNVPVKPPFKKAVREVELKLQRGQLISEAIGDVDGDGKEEVVDLLGNPVVEKSSFMGDLYIVVKEVGKKDVKYFIRPQNLGGYDPYLMLADVTGSGAPNVIVAAPTGGTSGMVDFRILDFTGKKPDEIFTAADNRGVQIVGTYLDGYRARLQFPNLPGKMQEVVVDLSRNEDAYHTLNVFDETGRVLPSGQRPYAQGISELIPMDTDGDGVDALITTQKVIGAVQAAPIGYVRTLWAYRAGTWQVQDVSFRTELYTKPAYQTSDRVKGKSGYEIIPLPLDTPVGNLYYPHFQKFDAKLAWKMNHAMEMFYRSKIRDASFGSRLHLSYDVKYAGKNYASILVMGLYSDHEMNEPIIQGFNFDLRTGEAVELKDLVRPAGKFWTMVRNEAQASGVSLTEKDVKGFYYDGAVLGLFYGDNREFDLEEDKVLPFMIKNRLEEEFLTSQSKEEKERNAEKKEERKVKTTESEI</sequence>
<accession>G4Q6D2</accession>
<feature type="region of interest" description="Disordered" evidence="1">
    <location>
        <begin position="15"/>
        <end position="63"/>
    </location>
</feature>
<feature type="region of interest" description="Disordered" evidence="1">
    <location>
        <begin position="503"/>
        <end position="530"/>
    </location>
</feature>
<evidence type="ECO:0000313" key="3">
    <source>
        <dbReference type="Proteomes" id="UP000007093"/>
    </source>
</evidence>
<dbReference type="SUPFAM" id="SSF69318">
    <property type="entry name" value="Integrin alpha N-terminal domain"/>
    <property type="match status" value="1"/>
</dbReference>
<reference evidence="2 3" key="1">
    <citation type="journal article" date="2011" name="J. Bacteriol.">
        <title>Complete genome sequence of Acidaminococcus intestini RYC-MR95, a Gram-negative bacterium from the phylum Firmicutes.</title>
        <authorList>
            <person name="D'Auria G."/>
            <person name="Galan J.C."/>
            <person name="Rodriguez-Alcayna M."/>
            <person name="Moya A."/>
            <person name="Baquero F."/>
            <person name="Latorre A."/>
        </authorList>
    </citation>
    <scope>NUCLEOTIDE SEQUENCE [LARGE SCALE GENOMIC DNA]</scope>
    <source>
        <strain evidence="2 3">RyC-MR95</strain>
    </source>
</reference>
<feature type="compositionally biased region" description="Basic and acidic residues" evidence="1">
    <location>
        <begin position="507"/>
        <end position="530"/>
    </location>
</feature>
<dbReference type="Proteomes" id="UP000007093">
    <property type="component" value="Chromosome"/>
</dbReference>
<evidence type="ECO:0000256" key="1">
    <source>
        <dbReference type="SAM" id="MobiDB-lite"/>
    </source>
</evidence>
<protein>
    <recommendedName>
        <fullName evidence="4">FG-GAP repeat protein</fullName>
    </recommendedName>
</protein>
<name>G4Q6D2_ACIIR</name>
<dbReference type="eggNOG" id="ENOG502Z8AS">
    <property type="taxonomic scope" value="Bacteria"/>
</dbReference>
<dbReference type="HOGENOM" id="CLU_501209_0_0_9"/>
<dbReference type="EMBL" id="CP003058">
    <property type="protein sequence ID" value="AEQ23422.1"/>
    <property type="molecule type" value="Genomic_DNA"/>
</dbReference>
<dbReference type="AlphaFoldDB" id="G4Q6D2"/>
<dbReference type="PATRIC" id="fig|568816.4.peg.2158"/>
<proteinExistence type="predicted"/>
<feature type="compositionally biased region" description="Polar residues" evidence="1">
    <location>
        <begin position="52"/>
        <end position="62"/>
    </location>
</feature>
<evidence type="ECO:0000313" key="2">
    <source>
        <dbReference type="EMBL" id="AEQ23422.1"/>
    </source>
</evidence>
<organism evidence="2 3">
    <name type="scientific">Acidaminococcus intestini (strain RyC-MR95)</name>
    <dbReference type="NCBI Taxonomy" id="568816"/>
    <lineage>
        <taxon>Bacteria</taxon>
        <taxon>Bacillati</taxon>
        <taxon>Bacillota</taxon>
        <taxon>Negativicutes</taxon>
        <taxon>Acidaminococcales</taxon>
        <taxon>Acidaminococcaceae</taxon>
        <taxon>Acidaminococcus</taxon>
    </lineage>
</organism>
<dbReference type="InterPro" id="IPR028994">
    <property type="entry name" value="Integrin_alpha_N"/>
</dbReference>
<keyword evidence="3" id="KW-1185">Reference proteome</keyword>
<evidence type="ECO:0008006" key="4">
    <source>
        <dbReference type="Google" id="ProtNLM"/>
    </source>
</evidence>